<dbReference type="InterPro" id="IPR031436">
    <property type="entry name" value="TMEM132_C"/>
</dbReference>
<evidence type="ECO:0000313" key="3">
    <source>
        <dbReference type="EMBL" id="KAK2574031.1"/>
    </source>
</evidence>
<evidence type="ECO:0000256" key="1">
    <source>
        <dbReference type="SAM" id="Phobius"/>
    </source>
</evidence>
<reference evidence="3" key="1">
    <citation type="journal article" date="2023" name="G3 (Bethesda)">
        <title>Whole genome assembly and annotation of the endangered Caribbean coral Acropora cervicornis.</title>
        <authorList>
            <person name="Selwyn J.D."/>
            <person name="Vollmer S.V."/>
        </authorList>
    </citation>
    <scope>NUCLEOTIDE SEQUENCE</scope>
    <source>
        <strain evidence="3">K2</strain>
    </source>
</reference>
<dbReference type="Pfam" id="PF15706">
    <property type="entry name" value="TMEM132_C"/>
    <property type="match status" value="1"/>
</dbReference>
<organism evidence="3 4">
    <name type="scientific">Acropora cervicornis</name>
    <name type="common">Staghorn coral</name>
    <dbReference type="NCBI Taxonomy" id="6130"/>
    <lineage>
        <taxon>Eukaryota</taxon>
        <taxon>Metazoa</taxon>
        <taxon>Cnidaria</taxon>
        <taxon>Anthozoa</taxon>
        <taxon>Hexacorallia</taxon>
        <taxon>Scleractinia</taxon>
        <taxon>Astrocoeniina</taxon>
        <taxon>Acroporidae</taxon>
        <taxon>Acropora</taxon>
    </lineage>
</organism>
<dbReference type="EMBL" id="JARQWQ010000001">
    <property type="protein sequence ID" value="KAK2574031.1"/>
    <property type="molecule type" value="Genomic_DNA"/>
</dbReference>
<feature type="domain" description="Transmembrane protein TMEM132 C-terminal" evidence="2">
    <location>
        <begin position="388"/>
        <end position="448"/>
    </location>
</feature>
<evidence type="ECO:0000259" key="2">
    <source>
        <dbReference type="Pfam" id="PF15706"/>
    </source>
</evidence>
<protein>
    <recommendedName>
        <fullName evidence="2">Transmembrane protein TMEM132 C-terminal domain-containing protein</fullName>
    </recommendedName>
</protein>
<dbReference type="Proteomes" id="UP001249851">
    <property type="component" value="Unassembled WGS sequence"/>
</dbReference>
<keyword evidence="1" id="KW-0472">Membrane</keyword>
<feature type="transmembrane region" description="Helical" evidence="1">
    <location>
        <begin position="413"/>
        <end position="438"/>
    </location>
</feature>
<proteinExistence type="predicted"/>
<reference evidence="3" key="2">
    <citation type="journal article" date="2023" name="Science">
        <title>Genomic signatures of disease resistance in endangered staghorn corals.</title>
        <authorList>
            <person name="Vollmer S.V."/>
            <person name="Selwyn J.D."/>
            <person name="Despard B.A."/>
            <person name="Roesel C.L."/>
        </authorList>
    </citation>
    <scope>NUCLEOTIDE SEQUENCE</scope>
    <source>
        <strain evidence="3">K2</strain>
    </source>
</reference>
<name>A0AAD9R6N3_ACRCE</name>
<gene>
    <name evidence="3" type="ORF">P5673_000150</name>
</gene>
<keyword evidence="4" id="KW-1185">Reference proteome</keyword>
<comment type="caution">
    <text evidence="3">The sequence shown here is derived from an EMBL/GenBank/DDBJ whole genome shotgun (WGS) entry which is preliminary data.</text>
</comment>
<accession>A0AAD9R6N3</accession>
<keyword evidence="1" id="KW-1133">Transmembrane helix</keyword>
<sequence>MAILFLSLPKQKKTKLLQTFSMATSCSVPIIIELLNKYAEWKINVSVSGSFERSCHHKTSRVVGIVDHELLKMFERLPLPFKCHTISTISMVYNKERRNLSSSGLTYNETQNALQKIFPFVQLPQACADKDMDCLRSVPSIPSVNITVNLISGNREMWLQSLKTKGPIIYQTLLEYESEADHKDKVLGPSNTAPYLAKNKETINSAQLIIVDVFGDSKTFSISFRLKVKRKSSNHHRELKSTYKIVHALTAKKQQQLRDIFDANIVSISFSRQKSIKNKSTLTSNQWSFHQLNEGKELFPKELAKYFRQLAKLSRCSVICFISNKIKKTPKEVEMLYSSLRYLSRKHSCFYTQREVPTGGTINVTVERFTPKTSLIRIPTMNPEKVTPTKRNDQTMNGRPVTVFEDDSSVLEIALFILLGLLCIIILAFVTNCLVSSLKSKSPRQKNMSANDTTQTSVFIEGASGNTLGSDKNDGVHLINIIQGKEREALNLSYPTDMSHGQICTKNRQPQYDKGTANISTNIRTHKENEYILDSTQLHVDKDAVEPLWRRRSSFKTACKKGNHSLVGIKLSDSQGEALRYCKVSAKTRAALQQRAQLSRKSLSEESQEVEVILAKHVGQEVKEVQV</sequence>
<dbReference type="AlphaFoldDB" id="A0AAD9R6N3"/>
<keyword evidence="1" id="KW-0812">Transmembrane</keyword>
<evidence type="ECO:0000313" key="4">
    <source>
        <dbReference type="Proteomes" id="UP001249851"/>
    </source>
</evidence>